<evidence type="ECO:0000259" key="2">
    <source>
        <dbReference type="SMART" id="SM00245"/>
    </source>
</evidence>
<organism evidence="3 4">
    <name type="scientific">Mesonia phycicola</name>
    <dbReference type="NCBI Taxonomy" id="579105"/>
    <lineage>
        <taxon>Bacteria</taxon>
        <taxon>Pseudomonadati</taxon>
        <taxon>Bacteroidota</taxon>
        <taxon>Flavobacteriia</taxon>
        <taxon>Flavobacteriales</taxon>
        <taxon>Flavobacteriaceae</taxon>
        <taxon>Mesonia</taxon>
    </lineage>
</organism>
<dbReference type="GO" id="GO:0030288">
    <property type="term" value="C:outer membrane-bounded periplasmic space"/>
    <property type="evidence" value="ECO:0007669"/>
    <property type="project" value="TreeGrafter"/>
</dbReference>
<dbReference type="Pfam" id="PF03572">
    <property type="entry name" value="Peptidase_S41"/>
    <property type="match status" value="1"/>
</dbReference>
<gene>
    <name evidence="3" type="ORF">SAMN04488096_102175</name>
</gene>
<dbReference type="OrthoDB" id="7168509at2"/>
<dbReference type="PANTHER" id="PTHR32060:SF30">
    <property type="entry name" value="CARBOXY-TERMINAL PROCESSING PROTEASE CTPA"/>
    <property type="match status" value="1"/>
</dbReference>
<name>A0A1M6BQT6_9FLAO</name>
<dbReference type="InterPro" id="IPR029045">
    <property type="entry name" value="ClpP/crotonase-like_dom_sf"/>
</dbReference>
<dbReference type="RefSeq" id="WP_143159130.1">
    <property type="nucleotide sequence ID" value="NZ_FQYY01000002.1"/>
</dbReference>
<keyword evidence="4" id="KW-1185">Reference proteome</keyword>
<evidence type="ECO:0000313" key="3">
    <source>
        <dbReference type="EMBL" id="SHI51077.1"/>
    </source>
</evidence>
<dbReference type="AlphaFoldDB" id="A0A1M6BQT6"/>
<reference evidence="3 4" key="1">
    <citation type="submission" date="2016-11" db="EMBL/GenBank/DDBJ databases">
        <authorList>
            <person name="Jaros S."/>
            <person name="Januszkiewicz K."/>
            <person name="Wedrychowicz H."/>
        </authorList>
    </citation>
    <scope>NUCLEOTIDE SEQUENCE [LARGE SCALE GENOMIC DNA]</scope>
    <source>
        <strain evidence="3 4">DSM 21425</strain>
    </source>
</reference>
<dbReference type="EMBL" id="FQYY01000002">
    <property type="protein sequence ID" value="SHI51077.1"/>
    <property type="molecule type" value="Genomic_DNA"/>
</dbReference>
<dbReference type="GO" id="GO:0008236">
    <property type="term" value="F:serine-type peptidase activity"/>
    <property type="evidence" value="ECO:0007669"/>
    <property type="project" value="InterPro"/>
</dbReference>
<dbReference type="CDD" id="cd07561">
    <property type="entry name" value="Peptidase_S41_CPP_like"/>
    <property type="match status" value="1"/>
</dbReference>
<dbReference type="Gene3D" id="3.90.226.10">
    <property type="entry name" value="2-enoyl-CoA Hydratase, Chain A, domain 1"/>
    <property type="match status" value="1"/>
</dbReference>
<evidence type="ECO:0000313" key="4">
    <source>
        <dbReference type="Proteomes" id="UP000184225"/>
    </source>
</evidence>
<dbReference type="GO" id="GO:0007165">
    <property type="term" value="P:signal transduction"/>
    <property type="evidence" value="ECO:0007669"/>
    <property type="project" value="TreeGrafter"/>
</dbReference>
<feature type="domain" description="Tail specific protease" evidence="2">
    <location>
        <begin position="190"/>
        <end position="404"/>
    </location>
</feature>
<dbReference type="PROSITE" id="PS51257">
    <property type="entry name" value="PROKAR_LIPOPROTEIN"/>
    <property type="match status" value="1"/>
</dbReference>
<dbReference type="InterPro" id="IPR036034">
    <property type="entry name" value="PDZ_sf"/>
</dbReference>
<feature type="chain" id="PRO_5012522556" evidence="1">
    <location>
        <begin position="21"/>
        <end position="466"/>
    </location>
</feature>
<dbReference type="SMART" id="SM00245">
    <property type="entry name" value="TSPc"/>
    <property type="match status" value="1"/>
</dbReference>
<dbReference type="SUPFAM" id="SSF52096">
    <property type="entry name" value="ClpP/crotonase"/>
    <property type="match status" value="1"/>
</dbReference>
<dbReference type="PANTHER" id="PTHR32060">
    <property type="entry name" value="TAIL-SPECIFIC PROTEASE"/>
    <property type="match status" value="1"/>
</dbReference>
<dbReference type="InterPro" id="IPR005151">
    <property type="entry name" value="Tail-specific_protease"/>
</dbReference>
<accession>A0A1M6BQT6</accession>
<dbReference type="GO" id="GO:0004175">
    <property type="term" value="F:endopeptidase activity"/>
    <property type="evidence" value="ECO:0007669"/>
    <property type="project" value="TreeGrafter"/>
</dbReference>
<dbReference type="STRING" id="579105.SAMN04488096_102175"/>
<dbReference type="Gene3D" id="3.30.750.170">
    <property type="match status" value="1"/>
</dbReference>
<dbReference type="GO" id="GO:0006508">
    <property type="term" value="P:proteolysis"/>
    <property type="evidence" value="ECO:0007669"/>
    <property type="project" value="UniProtKB-KW"/>
</dbReference>
<protein>
    <submittedName>
        <fullName evidence="3">C-terminal processing protease CtpA/Prc, contains a PDZ domain</fullName>
    </submittedName>
</protein>
<dbReference type="InterPro" id="IPR041613">
    <property type="entry name" value="Pept_S41_N"/>
</dbReference>
<keyword evidence="3" id="KW-0378">Hydrolase</keyword>
<dbReference type="Pfam" id="PF18294">
    <property type="entry name" value="Pept_S41_N"/>
    <property type="match status" value="1"/>
</dbReference>
<dbReference type="Gene3D" id="2.30.42.10">
    <property type="match status" value="1"/>
</dbReference>
<keyword evidence="1" id="KW-0732">Signal</keyword>
<proteinExistence type="predicted"/>
<feature type="signal peptide" evidence="1">
    <location>
        <begin position="1"/>
        <end position="20"/>
    </location>
</feature>
<sequence length="466" mass="51491">MMKNKLAYLLILVIATSSLTSCFSDQDDEIQPASTLEIQDFVWRGLNIFYLYKEDISALDETNYASQAELDNFLDNYANPEDLFDALMSSQDRFSFIVSDYTVLEDALAGTSKSNGMEYGLVQLQSTGEVFGYVRYVLPNTDAEDKGVERGMIFNRIDGTAITTENYSSLLASTTYTIGLASFENSTLTELDETISLTKSEYTEDPVYIAKTIELADKNVGYLMYNAFNNNFDNTLNNAFANFKGEGITDLVIDLRYNGGGSIETSNDLASMVTGQFNGELFTTQVYNENFDDVERLFNNEVSTGATINSLNLNKVYILTTGSTASASELIISSLLPYIEVVQIGTTTTGKFQGSVTLYDSADFSRSDASINHKYAMQPLILKTVNANGYTDYVDGITPSIIVEEDYANLGVLGDVNEPLLAAALNDVSLGRFTVDNNKSDLEFKEIGESDMNALNYQRMYINTAE</sequence>
<evidence type="ECO:0000256" key="1">
    <source>
        <dbReference type="SAM" id="SignalP"/>
    </source>
</evidence>
<keyword evidence="3" id="KW-0645">Protease</keyword>
<dbReference type="Proteomes" id="UP000184225">
    <property type="component" value="Unassembled WGS sequence"/>
</dbReference>